<proteinExistence type="predicted"/>
<evidence type="ECO:0000313" key="2">
    <source>
        <dbReference type="Proteomes" id="UP001162156"/>
    </source>
</evidence>
<dbReference type="AlphaFoldDB" id="A0AAV8X5Y8"/>
<accession>A0AAV8X5Y8</accession>
<dbReference type="Proteomes" id="UP001162156">
    <property type="component" value="Unassembled WGS sequence"/>
</dbReference>
<organism evidence="1 2">
    <name type="scientific">Rhamnusium bicolor</name>
    <dbReference type="NCBI Taxonomy" id="1586634"/>
    <lineage>
        <taxon>Eukaryota</taxon>
        <taxon>Metazoa</taxon>
        <taxon>Ecdysozoa</taxon>
        <taxon>Arthropoda</taxon>
        <taxon>Hexapoda</taxon>
        <taxon>Insecta</taxon>
        <taxon>Pterygota</taxon>
        <taxon>Neoptera</taxon>
        <taxon>Endopterygota</taxon>
        <taxon>Coleoptera</taxon>
        <taxon>Polyphaga</taxon>
        <taxon>Cucujiformia</taxon>
        <taxon>Chrysomeloidea</taxon>
        <taxon>Cerambycidae</taxon>
        <taxon>Lepturinae</taxon>
        <taxon>Rhagiini</taxon>
        <taxon>Rhamnusium</taxon>
    </lineage>
</organism>
<evidence type="ECO:0000313" key="1">
    <source>
        <dbReference type="EMBL" id="KAJ8933357.1"/>
    </source>
</evidence>
<name>A0AAV8X5Y8_9CUCU</name>
<keyword evidence="2" id="KW-1185">Reference proteome</keyword>
<comment type="caution">
    <text evidence="1">The sequence shown here is derived from an EMBL/GenBank/DDBJ whole genome shotgun (WGS) entry which is preliminary data.</text>
</comment>
<gene>
    <name evidence="1" type="ORF">NQ314_014072</name>
</gene>
<protein>
    <submittedName>
        <fullName evidence="1">Uncharacterized protein</fullName>
    </submittedName>
</protein>
<reference evidence="1" key="1">
    <citation type="journal article" date="2023" name="Insect Mol. Biol.">
        <title>Genome sequencing provides insights into the evolution of gene families encoding plant cell wall-degrading enzymes in longhorned beetles.</title>
        <authorList>
            <person name="Shin N.R."/>
            <person name="Okamura Y."/>
            <person name="Kirsch R."/>
            <person name="Pauchet Y."/>
        </authorList>
    </citation>
    <scope>NUCLEOTIDE SEQUENCE</scope>
    <source>
        <strain evidence="1">RBIC_L_NR</strain>
    </source>
</reference>
<sequence>MSDESIIHKEDKENLLYISRKIHLEEFSIAEDHNYRRESVTSNESDASTDRIGSDINLYNKFCKRIIGPDIFNDPEIIAKTRPFCKIF</sequence>
<dbReference type="EMBL" id="JANEYF010003871">
    <property type="protein sequence ID" value="KAJ8933357.1"/>
    <property type="molecule type" value="Genomic_DNA"/>
</dbReference>